<evidence type="ECO:0008006" key="3">
    <source>
        <dbReference type="Google" id="ProtNLM"/>
    </source>
</evidence>
<dbReference type="RefSeq" id="WP_118898161.1">
    <property type="nucleotide sequence ID" value="NZ_QOCV01000010.1"/>
</dbReference>
<accession>A0A396T3E5</accession>
<dbReference type="SUPFAM" id="SSF51658">
    <property type="entry name" value="Xylose isomerase-like"/>
    <property type="match status" value="1"/>
</dbReference>
<dbReference type="Gene3D" id="3.20.20.150">
    <property type="entry name" value="Divalent-metal-dependent TIM barrel enzymes"/>
    <property type="match status" value="1"/>
</dbReference>
<evidence type="ECO:0000313" key="2">
    <source>
        <dbReference type="Proteomes" id="UP000265862"/>
    </source>
</evidence>
<dbReference type="Proteomes" id="UP000265862">
    <property type="component" value="Unassembled WGS sequence"/>
</dbReference>
<proteinExistence type="predicted"/>
<gene>
    <name evidence="1" type="ORF">DS835_06560</name>
</gene>
<dbReference type="InterPro" id="IPR036237">
    <property type="entry name" value="Xyl_isomerase-like_sf"/>
</dbReference>
<evidence type="ECO:0000313" key="1">
    <source>
        <dbReference type="EMBL" id="RHW53763.1"/>
    </source>
</evidence>
<comment type="caution">
    <text evidence="1">The sequence shown here is derived from an EMBL/GenBank/DDBJ whole genome shotgun (WGS) entry which is preliminary data.</text>
</comment>
<dbReference type="AlphaFoldDB" id="A0A396T3E5"/>
<organism evidence="1 2">
    <name type="scientific">Lactobacillus bombicola</name>
    <dbReference type="NCBI Taxonomy" id="1505723"/>
    <lineage>
        <taxon>Bacteria</taxon>
        <taxon>Bacillati</taxon>
        <taxon>Bacillota</taxon>
        <taxon>Bacilli</taxon>
        <taxon>Lactobacillales</taxon>
        <taxon>Lactobacillaceae</taxon>
        <taxon>Lactobacillus</taxon>
    </lineage>
</organism>
<reference evidence="1 2" key="1">
    <citation type="submission" date="2018-07" db="EMBL/GenBank/DDBJ databases">
        <title>Genome sequences of six Lactobacillus spp. isolated from bumble bee guts.</title>
        <authorList>
            <person name="Motta E.V.S."/>
            <person name="Moran N.A."/>
        </authorList>
    </citation>
    <scope>NUCLEOTIDE SEQUENCE [LARGE SCALE GENOMIC DNA]</scope>
    <source>
        <strain evidence="1 2">OCC3</strain>
    </source>
</reference>
<dbReference type="EMBL" id="QOCV01000010">
    <property type="protein sequence ID" value="RHW53763.1"/>
    <property type="molecule type" value="Genomic_DNA"/>
</dbReference>
<sequence length="243" mass="27723">MTNHFIVNTAAFQNKKTAVEQVKYVKVAQNLGFEAIEIRSELLNGSKQELQDIAQIAKTNKYKVYYSVGDVLFNKQQLNSKLSVYLEQMHELGATHLKMNLGEFNPTNDGWYQELKGILDGSFKLYIEDNQTPIESDLYQTKAFLEQGSSLGIRYCFDIANWSWLATDVYTAAEALADFTEYIHLKNIRTIGNQKVVTSLTTGELNWREILAMLPQANYFGFEYAAKSEQLESDLQLVKQLTS</sequence>
<protein>
    <recommendedName>
        <fullName evidence="3">Sugar phosphate isomerase/epimerase</fullName>
    </recommendedName>
</protein>
<name>A0A396T3E5_9LACO</name>